<dbReference type="SUPFAM" id="SSF52518">
    <property type="entry name" value="Thiamin diphosphate-binding fold (THDP-binding)"/>
    <property type="match status" value="1"/>
</dbReference>
<evidence type="ECO:0000313" key="5">
    <source>
        <dbReference type="Proteomes" id="UP000193355"/>
    </source>
</evidence>
<reference evidence="5" key="1">
    <citation type="submission" date="2017-04" db="EMBL/GenBank/DDBJ databases">
        <authorList>
            <person name="Varghese N."/>
            <person name="Submissions S."/>
        </authorList>
    </citation>
    <scope>NUCLEOTIDE SEQUENCE [LARGE SCALE GENOMIC DNA]</scope>
    <source>
        <strain evidence="5">USBA 82</strain>
    </source>
</reference>
<keyword evidence="1" id="KW-0560">Oxidoreductase</keyword>
<evidence type="ECO:0000256" key="1">
    <source>
        <dbReference type="ARBA" id="ARBA00023002"/>
    </source>
</evidence>
<proteinExistence type="predicted"/>
<gene>
    <name evidence="4" type="ORF">SAMN06275492_101186</name>
</gene>
<dbReference type="InterPro" id="IPR052368">
    <property type="entry name" value="2-oxoacid_oxidoreductase"/>
</dbReference>
<name>A0A1X7I7X5_9BACT</name>
<dbReference type="PANTHER" id="PTHR43088">
    <property type="entry name" value="SUBUNIT OF PYRUVATE:FLAVODOXIN OXIDOREDUCTASE-RELATED"/>
    <property type="match status" value="1"/>
</dbReference>
<dbReference type="GO" id="GO:0016491">
    <property type="term" value="F:oxidoreductase activity"/>
    <property type="evidence" value="ECO:0007669"/>
    <property type="project" value="UniProtKB-KW"/>
</dbReference>
<dbReference type="AlphaFoldDB" id="A0A1X7I7X5"/>
<evidence type="ECO:0000259" key="3">
    <source>
        <dbReference type="Pfam" id="PF17147"/>
    </source>
</evidence>
<dbReference type="PANTHER" id="PTHR43088:SF1">
    <property type="entry name" value="SUBUNIT OF PYRUVATE:FLAVODOXIN OXIDOREDUCTASE"/>
    <property type="match status" value="1"/>
</dbReference>
<accession>A0A1X7I7X5</accession>
<dbReference type="Proteomes" id="UP000193355">
    <property type="component" value="Unassembled WGS sequence"/>
</dbReference>
<dbReference type="Gene3D" id="3.40.50.920">
    <property type="match status" value="1"/>
</dbReference>
<dbReference type="Gene3D" id="3.40.50.970">
    <property type="match status" value="1"/>
</dbReference>
<dbReference type="NCBIfam" id="NF006412">
    <property type="entry name" value="PRK08659.1"/>
    <property type="match status" value="1"/>
</dbReference>
<dbReference type="Pfam" id="PF17147">
    <property type="entry name" value="PFOR_II"/>
    <property type="match status" value="1"/>
</dbReference>
<dbReference type="RefSeq" id="WP_085543472.1">
    <property type="nucleotide sequence ID" value="NZ_FXBB01000001.1"/>
</dbReference>
<dbReference type="InterPro" id="IPR029061">
    <property type="entry name" value="THDP-binding"/>
</dbReference>
<evidence type="ECO:0000259" key="2">
    <source>
        <dbReference type="Pfam" id="PF01855"/>
    </source>
</evidence>
<keyword evidence="5" id="KW-1185">Reference proteome</keyword>
<organism evidence="4 5">
    <name type="scientific">Dethiosulfovibrio salsuginis</name>
    <dbReference type="NCBI Taxonomy" id="561720"/>
    <lineage>
        <taxon>Bacteria</taxon>
        <taxon>Thermotogati</taxon>
        <taxon>Synergistota</taxon>
        <taxon>Synergistia</taxon>
        <taxon>Synergistales</taxon>
        <taxon>Dethiosulfovibrionaceae</taxon>
        <taxon>Dethiosulfovibrio</taxon>
    </lineage>
</organism>
<dbReference type="InterPro" id="IPR002880">
    <property type="entry name" value="Pyrv_Fd/Flavodoxin_OxRdtase_N"/>
</dbReference>
<dbReference type="CDD" id="cd07034">
    <property type="entry name" value="TPP_PYR_PFOR_IOR-alpha_like"/>
    <property type="match status" value="1"/>
</dbReference>
<evidence type="ECO:0000313" key="4">
    <source>
        <dbReference type="EMBL" id="SMG10256.1"/>
    </source>
</evidence>
<dbReference type="InterPro" id="IPR033412">
    <property type="entry name" value="PFOR_II"/>
</dbReference>
<feature type="domain" description="Pyruvate:ferredoxin oxidoreductase core" evidence="3">
    <location>
        <begin position="275"/>
        <end position="368"/>
    </location>
</feature>
<feature type="domain" description="Pyruvate flavodoxin/ferredoxin oxidoreductase pyrimidine binding" evidence="2">
    <location>
        <begin position="16"/>
        <end position="250"/>
    </location>
</feature>
<dbReference type="FunFam" id="3.40.50.970:FF:000022">
    <property type="entry name" value="2-oxoglutarate ferredoxin oxidoreductase alpha subunit"/>
    <property type="match status" value="1"/>
</dbReference>
<dbReference type="InterPro" id="IPR009014">
    <property type="entry name" value="Transketo_C/PFOR_II"/>
</dbReference>
<dbReference type="OrthoDB" id="9794954at2"/>
<sequence>MGKLAFWQGNEALAMGAIAAGCNFFGGYPITPSTEVAEKMAEELPKIDGRFIQMEDEIAAIAATIGAAIAGSKALTATSGPGFSLKQENLGLAYEAEVPMVLVDVMRGGPSTGLPTKAAQQDVMQARWGTHGDHGTIAYAPSSVEECYSLAIEAFNTAERFRQPVLIMSDAEIGHMREKIEIPEPGSLKIVDRKPPSVEPDKFVPYLADPEDDIPAMASFGDGYRWHVTGLTHNDWGFPTNNGEEIDNKMRRLMRKVDRFRDDIVKYDTLFAEDAEVLIVSYGSVARSSTRAVKDARARNIKAGHFRPITLWPFPDKELEKLARKVKTIIVPELNCGQMVHEVERAVHGKAKVVSATLVNGELFHPSEILEKITQEVR</sequence>
<dbReference type="PROSITE" id="PS51257">
    <property type="entry name" value="PROKAR_LIPOPROTEIN"/>
    <property type="match status" value="1"/>
</dbReference>
<dbReference type="EMBL" id="FXBB01000001">
    <property type="protein sequence ID" value="SMG10256.1"/>
    <property type="molecule type" value="Genomic_DNA"/>
</dbReference>
<dbReference type="STRING" id="561720.SAMN06275492_101186"/>
<dbReference type="SUPFAM" id="SSF52922">
    <property type="entry name" value="TK C-terminal domain-like"/>
    <property type="match status" value="1"/>
</dbReference>
<dbReference type="Pfam" id="PF01855">
    <property type="entry name" value="POR_N"/>
    <property type="match status" value="1"/>
</dbReference>
<protein>
    <submittedName>
        <fullName evidence="4">2-oxoglutarate ferredoxin oxidoreductase, alpha subunit</fullName>
    </submittedName>
</protein>
<dbReference type="FunFam" id="3.40.50.920:FF:000013">
    <property type="entry name" value="Ferredoxin oxidoreductase alpha subunit"/>
    <property type="match status" value="1"/>
</dbReference>